<dbReference type="GO" id="GO:0005886">
    <property type="term" value="C:plasma membrane"/>
    <property type="evidence" value="ECO:0007669"/>
    <property type="project" value="UniProtKB-SubCell"/>
</dbReference>
<keyword evidence="4 6" id="KW-1133">Transmembrane helix</keyword>
<evidence type="ECO:0000259" key="7">
    <source>
        <dbReference type="Pfam" id="PF02706"/>
    </source>
</evidence>
<dbReference type="PANTHER" id="PTHR32309:SF13">
    <property type="entry name" value="FERRIC ENTEROBACTIN TRANSPORT PROTEIN FEPE"/>
    <property type="match status" value="1"/>
</dbReference>
<dbReference type="GO" id="GO:0004713">
    <property type="term" value="F:protein tyrosine kinase activity"/>
    <property type="evidence" value="ECO:0007669"/>
    <property type="project" value="TreeGrafter"/>
</dbReference>
<dbReference type="STRING" id="455.Ljam_1022"/>
<organism evidence="8 9">
    <name type="scientific">Legionella jamestowniensis</name>
    <dbReference type="NCBI Taxonomy" id="455"/>
    <lineage>
        <taxon>Bacteria</taxon>
        <taxon>Pseudomonadati</taxon>
        <taxon>Pseudomonadota</taxon>
        <taxon>Gammaproteobacteria</taxon>
        <taxon>Legionellales</taxon>
        <taxon>Legionellaceae</taxon>
        <taxon>Legionella</taxon>
    </lineage>
</organism>
<evidence type="ECO:0000256" key="4">
    <source>
        <dbReference type="ARBA" id="ARBA00022989"/>
    </source>
</evidence>
<dbReference type="AlphaFoldDB" id="A0A0W0UFX7"/>
<feature type="transmembrane region" description="Helical" evidence="6">
    <location>
        <begin position="323"/>
        <end position="345"/>
    </location>
</feature>
<dbReference type="OrthoDB" id="8113255at2"/>
<dbReference type="Proteomes" id="UP000054715">
    <property type="component" value="Unassembled WGS sequence"/>
</dbReference>
<name>A0A0W0UFX7_9GAMM</name>
<reference evidence="8 9" key="1">
    <citation type="submission" date="2015-11" db="EMBL/GenBank/DDBJ databases">
        <title>Genomic analysis of 38 Legionella species identifies large and diverse effector repertoires.</title>
        <authorList>
            <person name="Burstein D."/>
            <person name="Amaro F."/>
            <person name="Zusman T."/>
            <person name="Lifshitz Z."/>
            <person name="Cohen O."/>
            <person name="Gilbert J.A."/>
            <person name="Pupko T."/>
            <person name="Shuman H.A."/>
            <person name="Segal G."/>
        </authorList>
    </citation>
    <scope>NUCLEOTIDE SEQUENCE [LARGE SCALE GENOMIC DNA]</scope>
    <source>
        <strain evidence="8 9">JA-26-G1-E2</strain>
    </source>
</reference>
<protein>
    <submittedName>
        <fullName evidence="8">Chain length determinant protein</fullName>
    </submittedName>
</protein>
<feature type="transmembrane region" description="Helical" evidence="6">
    <location>
        <begin position="28"/>
        <end position="47"/>
    </location>
</feature>
<keyword evidence="3 6" id="KW-0812">Transmembrane</keyword>
<comment type="caution">
    <text evidence="8">The sequence shown here is derived from an EMBL/GenBank/DDBJ whole genome shotgun (WGS) entry which is preliminary data.</text>
</comment>
<proteinExistence type="predicted"/>
<comment type="subcellular location">
    <subcellularLocation>
        <location evidence="1">Cell membrane</location>
        <topology evidence="1">Multi-pass membrane protein</topology>
    </subcellularLocation>
</comment>
<accession>A0A0W0UFX7</accession>
<dbReference type="Gene3D" id="3.30.1890.10">
    <property type="entry name" value="FepE-like"/>
    <property type="match status" value="1"/>
</dbReference>
<evidence type="ECO:0000256" key="3">
    <source>
        <dbReference type="ARBA" id="ARBA00022692"/>
    </source>
</evidence>
<dbReference type="InterPro" id="IPR003856">
    <property type="entry name" value="LPS_length_determ_N"/>
</dbReference>
<keyword evidence="5 6" id="KW-0472">Membrane</keyword>
<evidence type="ECO:0000256" key="5">
    <source>
        <dbReference type="ARBA" id="ARBA00023136"/>
    </source>
</evidence>
<sequence>MEGKHSVVMPNDEIDLVDLFRTIWKRKWFILFVIVIFGCLGGLYASFKKPIYEAKALLSAPSLADIALLNDGHSHGDTSLITPFSISEVYQIFTDNLLSEAIKRQFFHTIYLPSLKKDKQNSSLDKLYNRFLKKVSISEVSKSAMPKYLLKVENNNPSQAVQWLKEYISLVKKNTLNNLLKIIKQQHLTVAHDLKKQISFVRGIARKKRADRLAQLQEALKMAQTIGVKEPSISSLNGTLTDASTLNDPNMMYLRGSKALEVEIQNLSTRKSDDAFIPELRELEANYHFYKTSKIDYENIKTFHLDGAIKMPDMPISLPKSTIVLLSLLLGLLIGTMGVVLQYLWFKNKNN</sequence>
<evidence type="ECO:0000256" key="6">
    <source>
        <dbReference type="SAM" id="Phobius"/>
    </source>
</evidence>
<gene>
    <name evidence="8" type="primary">wzzB</name>
    <name evidence="8" type="ORF">Ljam_1022</name>
</gene>
<feature type="domain" description="Polysaccharide chain length determinant N-terminal" evidence="7">
    <location>
        <begin position="12"/>
        <end position="106"/>
    </location>
</feature>
<evidence type="ECO:0000256" key="1">
    <source>
        <dbReference type="ARBA" id="ARBA00004651"/>
    </source>
</evidence>
<evidence type="ECO:0000313" key="8">
    <source>
        <dbReference type="EMBL" id="KTD06827.1"/>
    </source>
</evidence>
<dbReference type="PANTHER" id="PTHR32309">
    <property type="entry name" value="TYROSINE-PROTEIN KINASE"/>
    <property type="match status" value="1"/>
</dbReference>
<dbReference type="EMBL" id="LNYG01000013">
    <property type="protein sequence ID" value="KTD06827.1"/>
    <property type="molecule type" value="Genomic_DNA"/>
</dbReference>
<evidence type="ECO:0000256" key="2">
    <source>
        <dbReference type="ARBA" id="ARBA00022475"/>
    </source>
</evidence>
<dbReference type="PATRIC" id="fig|455.5.peg.1084"/>
<keyword evidence="2" id="KW-1003">Cell membrane</keyword>
<dbReference type="InterPro" id="IPR050445">
    <property type="entry name" value="Bact_polysacc_biosynth/exp"/>
</dbReference>
<dbReference type="Pfam" id="PF02706">
    <property type="entry name" value="Wzz"/>
    <property type="match status" value="1"/>
</dbReference>
<dbReference type="SUPFAM" id="SSF160355">
    <property type="entry name" value="Bacterial polysaccharide co-polymerase-like"/>
    <property type="match status" value="1"/>
</dbReference>
<dbReference type="RefSeq" id="WP_058449054.1">
    <property type="nucleotide sequence ID" value="NZ_CAAAJF010000009.1"/>
</dbReference>
<evidence type="ECO:0000313" key="9">
    <source>
        <dbReference type="Proteomes" id="UP000054715"/>
    </source>
</evidence>